<dbReference type="RefSeq" id="WP_377124077.1">
    <property type="nucleotide sequence ID" value="NZ_JBHRSD010000017.1"/>
</dbReference>
<dbReference type="InterPro" id="IPR050961">
    <property type="entry name" value="BolA/IbaG_stress_morph_reg"/>
</dbReference>
<dbReference type="Proteomes" id="UP001595453">
    <property type="component" value="Unassembled WGS sequence"/>
</dbReference>
<comment type="similarity">
    <text evidence="1 2">Belongs to the BolA/IbaG family.</text>
</comment>
<evidence type="ECO:0000313" key="3">
    <source>
        <dbReference type="EMBL" id="MFC3033018.1"/>
    </source>
</evidence>
<keyword evidence="4" id="KW-1185">Reference proteome</keyword>
<dbReference type="SUPFAM" id="SSF82657">
    <property type="entry name" value="BolA-like"/>
    <property type="match status" value="1"/>
</dbReference>
<dbReference type="PIRSF" id="PIRSF003113">
    <property type="entry name" value="BolA"/>
    <property type="match status" value="1"/>
</dbReference>
<proteinExistence type="inferred from homology"/>
<protein>
    <submittedName>
        <fullName evidence="3">BolA family protein</fullName>
    </submittedName>
</protein>
<sequence>METTQVEALLREQLTLDEVIVKANGNHYEVIAVGECFDGLSRVKKQQLIYGPLMQTIKEGTIHALSIKAFTPTEWRRERKFILPQ</sequence>
<dbReference type="InterPro" id="IPR002634">
    <property type="entry name" value="BolA"/>
</dbReference>
<dbReference type="EMBL" id="JBHRSD010000017">
    <property type="protein sequence ID" value="MFC3033018.1"/>
    <property type="molecule type" value="Genomic_DNA"/>
</dbReference>
<reference evidence="4" key="1">
    <citation type="journal article" date="2019" name="Int. J. Syst. Evol. Microbiol.">
        <title>The Global Catalogue of Microorganisms (GCM) 10K type strain sequencing project: providing services to taxonomists for standard genome sequencing and annotation.</title>
        <authorList>
            <consortium name="The Broad Institute Genomics Platform"/>
            <consortium name="The Broad Institute Genome Sequencing Center for Infectious Disease"/>
            <person name="Wu L."/>
            <person name="Ma J."/>
        </authorList>
    </citation>
    <scope>NUCLEOTIDE SEQUENCE [LARGE SCALE GENOMIC DNA]</scope>
    <source>
        <strain evidence="4">KCTC 42730</strain>
    </source>
</reference>
<dbReference type="PANTHER" id="PTHR46229">
    <property type="entry name" value="BOLA TRANSCRIPTION REGULATOR"/>
    <property type="match status" value="1"/>
</dbReference>
<dbReference type="InterPro" id="IPR036065">
    <property type="entry name" value="BolA-like_sf"/>
</dbReference>
<comment type="caution">
    <text evidence="3">The sequence shown here is derived from an EMBL/GenBank/DDBJ whole genome shotgun (WGS) entry which is preliminary data.</text>
</comment>
<accession>A0ABV7CKB9</accession>
<dbReference type="PANTHER" id="PTHR46229:SF4">
    <property type="entry name" value="ACID STRESS PROTEIN IBAG"/>
    <property type="match status" value="1"/>
</dbReference>
<name>A0ABV7CKB9_9GAMM</name>
<evidence type="ECO:0000313" key="4">
    <source>
        <dbReference type="Proteomes" id="UP001595453"/>
    </source>
</evidence>
<dbReference type="Gene3D" id="3.30.300.90">
    <property type="entry name" value="BolA-like"/>
    <property type="match status" value="1"/>
</dbReference>
<gene>
    <name evidence="3" type="ORF">ACFOEE_10835</name>
</gene>
<evidence type="ECO:0000256" key="2">
    <source>
        <dbReference type="RuleBase" id="RU003860"/>
    </source>
</evidence>
<dbReference type="Pfam" id="PF01722">
    <property type="entry name" value="BolA"/>
    <property type="match status" value="1"/>
</dbReference>
<organism evidence="3 4">
    <name type="scientific">Pseudoalteromonas fenneropenaei</name>
    <dbReference type="NCBI Taxonomy" id="1737459"/>
    <lineage>
        <taxon>Bacteria</taxon>
        <taxon>Pseudomonadati</taxon>
        <taxon>Pseudomonadota</taxon>
        <taxon>Gammaproteobacteria</taxon>
        <taxon>Alteromonadales</taxon>
        <taxon>Pseudoalteromonadaceae</taxon>
        <taxon>Pseudoalteromonas</taxon>
    </lineage>
</organism>
<evidence type="ECO:0000256" key="1">
    <source>
        <dbReference type="ARBA" id="ARBA00005578"/>
    </source>
</evidence>